<name>A0A9D4JKB3_DREPO</name>
<keyword evidence="3" id="KW-1185">Reference proteome</keyword>
<sequence length="76" mass="8251">MTSDRVHSFGHILSSQIFWHSAVIAAVVASPLFLISSDETKSIPGDVPTLRLRTDSPTFALSMDELLSYASGLVLF</sequence>
<evidence type="ECO:0000313" key="2">
    <source>
        <dbReference type="EMBL" id="KAH3810547.1"/>
    </source>
</evidence>
<feature type="transmembrane region" description="Helical" evidence="1">
    <location>
        <begin position="17"/>
        <end position="35"/>
    </location>
</feature>
<reference evidence="2" key="1">
    <citation type="journal article" date="2019" name="bioRxiv">
        <title>The Genome of the Zebra Mussel, Dreissena polymorpha: A Resource for Invasive Species Research.</title>
        <authorList>
            <person name="McCartney M.A."/>
            <person name="Auch B."/>
            <person name="Kono T."/>
            <person name="Mallez S."/>
            <person name="Zhang Y."/>
            <person name="Obille A."/>
            <person name="Becker A."/>
            <person name="Abrahante J.E."/>
            <person name="Garbe J."/>
            <person name="Badalamenti J.P."/>
            <person name="Herman A."/>
            <person name="Mangelson H."/>
            <person name="Liachko I."/>
            <person name="Sullivan S."/>
            <person name="Sone E.D."/>
            <person name="Koren S."/>
            <person name="Silverstein K.A.T."/>
            <person name="Beckman K.B."/>
            <person name="Gohl D.M."/>
        </authorList>
    </citation>
    <scope>NUCLEOTIDE SEQUENCE</scope>
    <source>
        <strain evidence="2">Duluth1</strain>
        <tissue evidence="2">Whole animal</tissue>
    </source>
</reference>
<comment type="caution">
    <text evidence="2">The sequence shown here is derived from an EMBL/GenBank/DDBJ whole genome shotgun (WGS) entry which is preliminary data.</text>
</comment>
<dbReference type="Proteomes" id="UP000828390">
    <property type="component" value="Unassembled WGS sequence"/>
</dbReference>
<organism evidence="2 3">
    <name type="scientific">Dreissena polymorpha</name>
    <name type="common">Zebra mussel</name>
    <name type="synonym">Mytilus polymorpha</name>
    <dbReference type="NCBI Taxonomy" id="45954"/>
    <lineage>
        <taxon>Eukaryota</taxon>
        <taxon>Metazoa</taxon>
        <taxon>Spiralia</taxon>
        <taxon>Lophotrochozoa</taxon>
        <taxon>Mollusca</taxon>
        <taxon>Bivalvia</taxon>
        <taxon>Autobranchia</taxon>
        <taxon>Heteroconchia</taxon>
        <taxon>Euheterodonta</taxon>
        <taxon>Imparidentia</taxon>
        <taxon>Neoheterodontei</taxon>
        <taxon>Myida</taxon>
        <taxon>Dreissenoidea</taxon>
        <taxon>Dreissenidae</taxon>
        <taxon>Dreissena</taxon>
    </lineage>
</organism>
<protein>
    <submittedName>
        <fullName evidence="2">Uncharacterized protein</fullName>
    </submittedName>
</protein>
<keyword evidence="1" id="KW-0812">Transmembrane</keyword>
<evidence type="ECO:0000313" key="3">
    <source>
        <dbReference type="Proteomes" id="UP000828390"/>
    </source>
</evidence>
<keyword evidence="1" id="KW-0472">Membrane</keyword>
<evidence type="ECO:0000256" key="1">
    <source>
        <dbReference type="SAM" id="Phobius"/>
    </source>
</evidence>
<reference evidence="2" key="2">
    <citation type="submission" date="2020-11" db="EMBL/GenBank/DDBJ databases">
        <authorList>
            <person name="McCartney M.A."/>
            <person name="Auch B."/>
            <person name="Kono T."/>
            <person name="Mallez S."/>
            <person name="Becker A."/>
            <person name="Gohl D.M."/>
            <person name="Silverstein K.A.T."/>
            <person name="Koren S."/>
            <person name="Bechman K.B."/>
            <person name="Herman A."/>
            <person name="Abrahante J.E."/>
            <person name="Garbe J."/>
        </authorList>
    </citation>
    <scope>NUCLEOTIDE SEQUENCE</scope>
    <source>
        <strain evidence="2">Duluth1</strain>
        <tissue evidence="2">Whole animal</tissue>
    </source>
</reference>
<dbReference type="AlphaFoldDB" id="A0A9D4JKB3"/>
<proteinExistence type="predicted"/>
<accession>A0A9D4JKB3</accession>
<keyword evidence="1" id="KW-1133">Transmembrane helix</keyword>
<gene>
    <name evidence="2" type="ORF">DPMN_138941</name>
</gene>
<dbReference type="EMBL" id="JAIWYP010000006">
    <property type="protein sequence ID" value="KAH3810547.1"/>
    <property type="molecule type" value="Genomic_DNA"/>
</dbReference>